<dbReference type="KEGG" id="pif:PITG_11308"/>
<dbReference type="HOGENOM" id="CLU_002206_0_0_1"/>
<evidence type="ECO:0000313" key="2">
    <source>
        <dbReference type="Proteomes" id="UP000006643"/>
    </source>
</evidence>
<dbReference type="VEuPathDB" id="FungiDB:PITG_11308"/>
<dbReference type="OMA" id="QCETHEM"/>
<dbReference type="Proteomes" id="UP000006643">
    <property type="component" value="Unassembled WGS sequence"/>
</dbReference>
<protein>
    <recommendedName>
        <fullName evidence="3">Sfi1 spindle body domain-containing protein</fullName>
    </recommendedName>
</protein>
<reference evidence="2" key="1">
    <citation type="journal article" date="2009" name="Nature">
        <title>Genome sequence and analysis of the Irish potato famine pathogen Phytophthora infestans.</title>
        <authorList>
            <consortium name="The Broad Institute Genome Sequencing Platform"/>
            <person name="Haas B.J."/>
            <person name="Kamoun S."/>
            <person name="Zody M.C."/>
            <person name="Jiang R.H."/>
            <person name="Handsaker R.E."/>
            <person name="Cano L.M."/>
            <person name="Grabherr M."/>
            <person name="Kodira C.D."/>
            <person name="Raffaele S."/>
            <person name="Torto-Alalibo T."/>
            <person name="Bozkurt T.O."/>
            <person name="Ah-Fong A.M."/>
            <person name="Alvarado L."/>
            <person name="Anderson V.L."/>
            <person name="Armstrong M.R."/>
            <person name="Avrova A."/>
            <person name="Baxter L."/>
            <person name="Beynon J."/>
            <person name="Boevink P.C."/>
            <person name="Bollmann S.R."/>
            <person name="Bos J.I."/>
            <person name="Bulone V."/>
            <person name="Cai G."/>
            <person name="Cakir C."/>
            <person name="Carrington J.C."/>
            <person name="Chawner M."/>
            <person name="Conti L."/>
            <person name="Costanzo S."/>
            <person name="Ewan R."/>
            <person name="Fahlgren N."/>
            <person name="Fischbach M.A."/>
            <person name="Fugelstad J."/>
            <person name="Gilroy E.M."/>
            <person name="Gnerre S."/>
            <person name="Green P.J."/>
            <person name="Grenville-Briggs L.J."/>
            <person name="Griffith J."/>
            <person name="Grunwald N.J."/>
            <person name="Horn K."/>
            <person name="Horner N.R."/>
            <person name="Hu C.H."/>
            <person name="Huitema E."/>
            <person name="Jeong D.H."/>
            <person name="Jones A.M."/>
            <person name="Jones J.D."/>
            <person name="Jones R.W."/>
            <person name="Karlsson E.K."/>
            <person name="Kunjeti S.G."/>
            <person name="Lamour K."/>
            <person name="Liu Z."/>
            <person name="Ma L."/>
            <person name="Maclean D."/>
            <person name="Chibucos M.C."/>
            <person name="McDonald H."/>
            <person name="McWalters J."/>
            <person name="Meijer H.J."/>
            <person name="Morgan W."/>
            <person name="Morris P.F."/>
            <person name="Munro C.A."/>
            <person name="O'Neill K."/>
            <person name="Ospina-Giraldo M."/>
            <person name="Pinzon A."/>
            <person name="Pritchard L."/>
            <person name="Ramsahoye B."/>
            <person name="Ren Q."/>
            <person name="Restrepo S."/>
            <person name="Roy S."/>
            <person name="Sadanandom A."/>
            <person name="Savidor A."/>
            <person name="Schornack S."/>
            <person name="Schwartz D.C."/>
            <person name="Schumann U.D."/>
            <person name="Schwessinger B."/>
            <person name="Seyer L."/>
            <person name="Sharpe T."/>
            <person name="Silvar C."/>
            <person name="Song J."/>
            <person name="Studholme D.J."/>
            <person name="Sykes S."/>
            <person name="Thines M."/>
            <person name="van de Vondervoort P.J."/>
            <person name="Phuntumart V."/>
            <person name="Wawra S."/>
            <person name="Weide R."/>
            <person name="Win J."/>
            <person name="Young C."/>
            <person name="Zhou S."/>
            <person name="Fry W."/>
            <person name="Meyers B.C."/>
            <person name="van West P."/>
            <person name="Ristaino J."/>
            <person name="Govers F."/>
            <person name="Birch P.R."/>
            <person name="Whisson S.C."/>
            <person name="Judelson H.S."/>
            <person name="Nusbaum C."/>
        </authorList>
    </citation>
    <scope>NUCLEOTIDE SEQUENCE [LARGE SCALE GENOMIC DNA]</scope>
    <source>
        <strain evidence="2">T30-4</strain>
    </source>
</reference>
<dbReference type="GeneID" id="9470605"/>
<dbReference type="OrthoDB" id="119082at2759"/>
<dbReference type="eggNOG" id="ENOG502SE6W">
    <property type="taxonomic scope" value="Eukaryota"/>
</dbReference>
<accession>D0NII8</accession>
<keyword evidence="2" id="KW-1185">Reference proteome</keyword>
<evidence type="ECO:0008006" key="3">
    <source>
        <dbReference type="Google" id="ProtNLM"/>
    </source>
</evidence>
<organism evidence="1 2">
    <name type="scientific">Phytophthora infestans (strain T30-4)</name>
    <name type="common">Potato late blight agent</name>
    <dbReference type="NCBI Taxonomy" id="403677"/>
    <lineage>
        <taxon>Eukaryota</taxon>
        <taxon>Sar</taxon>
        <taxon>Stramenopiles</taxon>
        <taxon>Oomycota</taxon>
        <taxon>Peronosporomycetes</taxon>
        <taxon>Peronosporales</taxon>
        <taxon>Peronosporaceae</taxon>
        <taxon>Phytophthora</taxon>
    </lineage>
</organism>
<name>D0NII8_PHYIT</name>
<evidence type="ECO:0000313" key="1">
    <source>
        <dbReference type="EMBL" id="EEY59322.1"/>
    </source>
</evidence>
<dbReference type="EMBL" id="DS028140">
    <property type="protein sequence ID" value="EEY59322.1"/>
    <property type="molecule type" value="Genomic_DNA"/>
</dbReference>
<dbReference type="InParanoid" id="D0NII8"/>
<sequence length="1359" mass="164376">MAHDQGEACIYVKQSVLRELEQERCRLKWQLSRALQTSDTCAAELEASKAKVKDLLTIVELNKGVAGLPVAVQRSHDRDVKRRAELDSLHYTNQQQCQRYVDLALRSMNRRVRFRQQRVVFQSLQQVVQLRTRRRGALLRLHTRIRLRILRQSLWQLLRKMWRNWERAVRWKRRQRDLLILPSQRLVRSVFVTWASRIGLLRQGRISLRRLLVRHNRRLLQLGLTRFRLRCAETSAHEWAEVLKTAHNATEEERKLRADVQSSAACELHTVYVREQQRQQQLSELQAQRREALAQRECKYRAWMILRCYVIQLRKKTAIAVQFQKLQHHQRVMRRFLTSWKNEARRSKRIKTLLSTRDERRNYSTKASCFKLLVWTLRRSRQQRFRLRALMFKLQRLWLMRGWLGLRIRSAVQECKAAAHVEMWQFSQQVEATQASYLGDVRRSRRSALKFQVTCALVMADKNQEKLLRRVLRSWSTHTATHARRRRALKRLMCRTRGQALRSALGKWVLLDQYASTRSSQLDQFRQTRRHRVVVLGFIMWKRFTHQKLLSKLATYRLRSCSRVWCHWHYLRQQRARCLGRFLKRTRGRWQRQAFQSWKIKNDQQVEVRANRYAAEHELVSRLWRRWIGYVAFRLQNQRRQQQKVLARARNSLQRTILSTVFVSWSTSWRRDQSQEKLIVRAFRRNVGQIRARRCLQAWLQYSKLMARRRAAVRRLYHRHCIRSLGIKWRHWIRASMSATITRLEAVTIRTQEQVHKVVRSTGRASILRRIIRKWRLVSVEATRQQRRRDLFTEKRQYMALQGTMRRWQTRITSCSLSKQRRTLRLLLNRLQLSLERQAFRLWERRARAHTLFERDRVSAELFRRSEVRVLVLTEKIQTERERRIVFSAWRSIAFRKKTIWKFLHSILLKYQQRLLQMSWSWWTSHTRTQRGVTHLNVMIAQRLKAAAWRKLTQMYHHHGLRVTGARLAGAIRHKTVLRHAWGHWKRIDNIVSSHAALEEAKASSTQSMLALKEVFARRHHKKRVLTELLVEATPVYHFHKWRTIIERQSYLDLLLSRVVKRQRIRKMRSALGHWRRWAREMVHRQQLEQTEHALSHQREVSAKRIAVQRRRYVVEQRAALSHRRIRRLRQSIWRAWRHLVCQSRRRAQIILKISNSTRVVLLAHGFNQLDRWCDWRHDVDHTAIRLVRIHELWQSRRGFSALRQHQHEAIRRQSVMAASAFSTHNTRQRERQIQRMRAVSLVLQRKTNSALYDRFFSRWVMYAKIQSHTKYDQAGSVTLRQKLHRCQQNWQLRRQKRVWNAWVNFTQHSRGVKHAVYDKLIICALRHSLQDAWGRWKAYTRHANDLMDAHRTNTNACC</sequence>
<gene>
    <name evidence="1" type="ORF">PITG_11308</name>
</gene>
<proteinExistence type="predicted"/>
<dbReference type="RefSeq" id="XP_002900932.1">
    <property type="nucleotide sequence ID" value="XM_002900886.1"/>
</dbReference>